<dbReference type="Gramene" id="RZC50467">
    <property type="protein sequence ID" value="RZC50467"/>
    <property type="gene ID" value="C5167_018886"/>
</dbReference>
<evidence type="ECO:0000313" key="1">
    <source>
        <dbReference type="EMBL" id="RZC50467.1"/>
    </source>
</evidence>
<organism evidence="1 2">
    <name type="scientific">Papaver somniferum</name>
    <name type="common">Opium poppy</name>
    <dbReference type="NCBI Taxonomy" id="3469"/>
    <lineage>
        <taxon>Eukaryota</taxon>
        <taxon>Viridiplantae</taxon>
        <taxon>Streptophyta</taxon>
        <taxon>Embryophyta</taxon>
        <taxon>Tracheophyta</taxon>
        <taxon>Spermatophyta</taxon>
        <taxon>Magnoliopsida</taxon>
        <taxon>Ranunculales</taxon>
        <taxon>Papaveraceae</taxon>
        <taxon>Papaveroideae</taxon>
        <taxon>Papaver</taxon>
    </lineage>
</organism>
<dbReference type="AlphaFoldDB" id="A0A4Y7IP66"/>
<name>A0A4Y7IP66_PAPSO</name>
<reference evidence="1 2" key="1">
    <citation type="journal article" date="2018" name="Science">
        <title>The opium poppy genome and morphinan production.</title>
        <authorList>
            <person name="Guo L."/>
            <person name="Winzer T."/>
            <person name="Yang X."/>
            <person name="Li Y."/>
            <person name="Ning Z."/>
            <person name="He Z."/>
            <person name="Teodor R."/>
            <person name="Lu Y."/>
            <person name="Bowser T.A."/>
            <person name="Graham I.A."/>
            <person name="Ye K."/>
        </authorList>
    </citation>
    <scope>NUCLEOTIDE SEQUENCE [LARGE SCALE GENOMIC DNA]</scope>
    <source>
        <strain evidence="2">cv. HN1</strain>
        <tissue evidence="1">Leaves</tissue>
    </source>
</reference>
<gene>
    <name evidence="1" type="ORF">C5167_018886</name>
</gene>
<dbReference type="Proteomes" id="UP000316621">
    <property type="component" value="Chromosome 2"/>
</dbReference>
<accession>A0A4Y7IP66</accession>
<proteinExistence type="predicted"/>
<dbReference type="EMBL" id="CM010716">
    <property type="protein sequence ID" value="RZC50467.1"/>
    <property type="molecule type" value="Genomic_DNA"/>
</dbReference>
<evidence type="ECO:0000313" key="2">
    <source>
        <dbReference type="Proteomes" id="UP000316621"/>
    </source>
</evidence>
<protein>
    <submittedName>
        <fullName evidence="1">Uncharacterized protein</fullName>
    </submittedName>
</protein>
<sequence>MFILFDSKTRLPRREGYWRFFIQLFACDPSNEEKTLPGAENKVCNSLLETEDNDGENINLQDSNADSGFDLCVPNTLELLHSNPEVIEDSDEEFYKEKSCN</sequence>
<keyword evidence="2" id="KW-1185">Reference proteome</keyword>